<dbReference type="Proteomes" id="UP000800038">
    <property type="component" value="Unassembled WGS sequence"/>
</dbReference>
<dbReference type="AlphaFoldDB" id="A0A6A5SBB3"/>
<keyword evidence="2" id="KW-1185">Reference proteome</keyword>
<sequence>MPQPWQLREYSQTSAALTLERVKQYFRQHTNRNGSTDVIQRCKTLFLNSVGPSVATTRRSPTFLSLSNKHRQIETHRDATISFFLTINSINNSYTYVLSAVNSIFLHDNRRTAQLKPRFISRRPTWAVNPGRDNQPAKSICSKCAAWLMICSCNRTY</sequence>
<accession>A0A6A5SBB3</accession>
<reference evidence="1" key="1">
    <citation type="journal article" date="2020" name="Stud. Mycol.">
        <title>101 Dothideomycetes genomes: a test case for predicting lifestyles and emergence of pathogens.</title>
        <authorList>
            <person name="Haridas S."/>
            <person name="Albert R."/>
            <person name="Binder M."/>
            <person name="Bloem J."/>
            <person name="Labutti K."/>
            <person name="Salamov A."/>
            <person name="Andreopoulos B."/>
            <person name="Baker S."/>
            <person name="Barry K."/>
            <person name="Bills G."/>
            <person name="Bluhm B."/>
            <person name="Cannon C."/>
            <person name="Castanera R."/>
            <person name="Culley D."/>
            <person name="Daum C."/>
            <person name="Ezra D."/>
            <person name="Gonzalez J."/>
            <person name="Henrissat B."/>
            <person name="Kuo A."/>
            <person name="Liang C."/>
            <person name="Lipzen A."/>
            <person name="Lutzoni F."/>
            <person name="Magnuson J."/>
            <person name="Mondo S."/>
            <person name="Nolan M."/>
            <person name="Ohm R."/>
            <person name="Pangilinan J."/>
            <person name="Park H.-J."/>
            <person name="Ramirez L."/>
            <person name="Alfaro M."/>
            <person name="Sun H."/>
            <person name="Tritt A."/>
            <person name="Yoshinaga Y."/>
            <person name="Zwiers L.-H."/>
            <person name="Turgeon B."/>
            <person name="Goodwin S."/>
            <person name="Spatafora J."/>
            <person name="Crous P."/>
            <person name="Grigoriev I."/>
        </authorList>
    </citation>
    <scope>NUCLEOTIDE SEQUENCE</scope>
    <source>
        <strain evidence="1">CBS 161.51</strain>
    </source>
</reference>
<dbReference type="EMBL" id="ML976160">
    <property type="protein sequence ID" value="KAF1936960.1"/>
    <property type="molecule type" value="Genomic_DNA"/>
</dbReference>
<gene>
    <name evidence="1" type="ORF">EJ02DRAFT_69151</name>
</gene>
<proteinExistence type="predicted"/>
<evidence type="ECO:0000313" key="2">
    <source>
        <dbReference type="Proteomes" id="UP000800038"/>
    </source>
</evidence>
<name>A0A6A5SBB3_9PLEO</name>
<evidence type="ECO:0000313" key="1">
    <source>
        <dbReference type="EMBL" id="KAF1936960.1"/>
    </source>
</evidence>
<organism evidence="1 2">
    <name type="scientific">Clathrospora elynae</name>
    <dbReference type="NCBI Taxonomy" id="706981"/>
    <lineage>
        <taxon>Eukaryota</taxon>
        <taxon>Fungi</taxon>
        <taxon>Dikarya</taxon>
        <taxon>Ascomycota</taxon>
        <taxon>Pezizomycotina</taxon>
        <taxon>Dothideomycetes</taxon>
        <taxon>Pleosporomycetidae</taxon>
        <taxon>Pleosporales</taxon>
        <taxon>Diademaceae</taxon>
        <taxon>Clathrospora</taxon>
    </lineage>
</organism>
<protein>
    <submittedName>
        <fullName evidence="1">Uncharacterized protein</fullName>
    </submittedName>
</protein>